<proteinExistence type="predicted"/>
<dbReference type="SUPFAM" id="SSF50494">
    <property type="entry name" value="Trypsin-like serine proteases"/>
    <property type="match status" value="1"/>
</dbReference>
<evidence type="ECO:0000313" key="4">
    <source>
        <dbReference type="RefSeq" id="XP_011503308.1"/>
    </source>
</evidence>
<dbReference type="GO" id="GO:0006508">
    <property type="term" value="P:proteolysis"/>
    <property type="evidence" value="ECO:0007669"/>
    <property type="project" value="InterPro"/>
</dbReference>
<keyword evidence="1" id="KW-1015">Disulfide bond</keyword>
<organism evidence="3 4">
    <name type="scientific">Ceratosolen solmsi marchali</name>
    <dbReference type="NCBI Taxonomy" id="326594"/>
    <lineage>
        <taxon>Eukaryota</taxon>
        <taxon>Metazoa</taxon>
        <taxon>Ecdysozoa</taxon>
        <taxon>Arthropoda</taxon>
        <taxon>Hexapoda</taxon>
        <taxon>Insecta</taxon>
        <taxon>Pterygota</taxon>
        <taxon>Neoptera</taxon>
        <taxon>Endopterygota</taxon>
        <taxon>Hymenoptera</taxon>
        <taxon>Apocrita</taxon>
        <taxon>Proctotrupomorpha</taxon>
        <taxon>Chalcidoidea</taxon>
        <taxon>Agaonidae</taxon>
        <taxon>Agaoninae</taxon>
        <taxon>Ceratosolen</taxon>
    </lineage>
</organism>
<gene>
    <name evidence="4" type="primary">LOC105366528</name>
</gene>
<dbReference type="Gene3D" id="2.40.10.10">
    <property type="entry name" value="Trypsin-like serine proteases"/>
    <property type="match status" value="2"/>
</dbReference>
<dbReference type="PANTHER" id="PTHR24252">
    <property type="entry name" value="ACROSIN-RELATED"/>
    <property type="match status" value="1"/>
</dbReference>
<dbReference type="InterPro" id="IPR001314">
    <property type="entry name" value="Peptidase_S1A"/>
</dbReference>
<dbReference type="PROSITE" id="PS50240">
    <property type="entry name" value="TRYPSIN_DOM"/>
    <property type="match status" value="1"/>
</dbReference>
<dbReference type="KEGG" id="csol:105366528"/>
<evidence type="ECO:0000259" key="2">
    <source>
        <dbReference type="PROSITE" id="PS50240"/>
    </source>
</evidence>
<reference evidence="4" key="1">
    <citation type="submission" date="2025-08" db="UniProtKB">
        <authorList>
            <consortium name="RefSeq"/>
        </authorList>
    </citation>
    <scope>IDENTIFICATION</scope>
</reference>
<sequence>MNVFISSYCKLSRIVGGKGVTRVEYPYQAVLRRITDNWLIGGGAIISHKHILTAAHCVDNKFISHANIKINAGETNYTHKFTSEYIPRRIFIHPKYSGHLNNRQTPNNDIAVIQVHGNIAFNRFQNSIPLTDRNIQNGDMGIISGWGTITHPVINYASILQKASMTIINPISCQKEFPINIYHDQFCAFNSSGVGPCIGDGGSPLVINYRVFGIFSMSYLCAAGVPDVYTNVFSHINFIKTVIKF</sequence>
<dbReference type="PROSITE" id="PS00134">
    <property type="entry name" value="TRYPSIN_HIS"/>
    <property type="match status" value="1"/>
</dbReference>
<dbReference type="InterPro" id="IPR043504">
    <property type="entry name" value="Peptidase_S1_PA_chymotrypsin"/>
</dbReference>
<evidence type="ECO:0000256" key="1">
    <source>
        <dbReference type="ARBA" id="ARBA00023157"/>
    </source>
</evidence>
<dbReference type="SMART" id="SM00020">
    <property type="entry name" value="Tryp_SPc"/>
    <property type="match status" value="1"/>
</dbReference>
<dbReference type="Proteomes" id="UP000695007">
    <property type="component" value="Unplaced"/>
</dbReference>
<dbReference type="RefSeq" id="XP_011503308.1">
    <property type="nucleotide sequence ID" value="XM_011505006.1"/>
</dbReference>
<feature type="domain" description="Peptidase S1" evidence="2">
    <location>
        <begin position="14"/>
        <end position="244"/>
    </location>
</feature>
<dbReference type="InterPro" id="IPR009003">
    <property type="entry name" value="Peptidase_S1_PA"/>
</dbReference>
<dbReference type="InterPro" id="IPR001254">
    <property type="entry name" value="Trypsin_dom"/>
</dbReference>
<dbReference type="PANTHER" id="PTHR24252:SF7">
    <property type="entry name" value="HYALIN"/>
    <property type="match status" value="1"/>
</dbReference>
<dbReference type="PRINTS" id="PR00722">
    <property type="entry name" value="CHYMOTRYPSIN"/>
</dbReference>
<accession>A0AAJ7E0M3</accession>
<dbReference type="Pfam" id="PF00089">
    <property type="entry name" value="Trypsin"/>
    <property type="match status" value="1"/>
</dbReference>
<evidence type="ECO:0000313" key="3">
    <source>
        <dbReference type="Proteomes" id="UP000695007"/>
    </source>
</evidence>
<keyword evidence="3" id="KW-1185">Reference proteome</keyword>
<dbReference type="GeneID" id="105366528"/>
<dbReference type="FunFam" id="2.40.10.10:FF:000068">
    <property type="entry name" value="transmembrane protease serine 2"/>
    <property type="match status" value="1"/>
</dbReference>
<dbReference type="GO" id="GO:0004252">
    <property type="term" value="F:serine-type endopeptidase activity"/>
    <property type="evidence" value="ECO:0007669"/>
    <property type="project" value="InterPro"/>
</dbReference>
<dbReference type="CDD" id="cd00190">
    <property type="entry name" value="Tryp_SPc"/>
    <property type="match status" value="1"/>
</dbReference>
<dbReference type="InterPro" id="IPR018114">
    <property type="entry name" value="TRYPSIN_HIS"/>
</dbReference>
<protein>
    <submittedName>
        <fullName evidence="4">Chymotrypsin-2-like</fullName>
    </submittedName>
</protein>
<dbReference type="AlphaFoldDB" id="A0AAJ7E0M3"/>
<name>A0AAJ7E0M3_9HYME</name>